<dbReference type="EMBL" id="JBEWLY010000013">
    <property type="protein sequence ID" value="MET1755595.1"/>
    <property type="molecule type" value="Genomic_DNA"/>
</dbReference>
<proteinExistence type="predicted"/>
<feature type="domain" description="ABC-type transport auxiliary lipoprotein component" evidence="1">
    <location>
        <begin position="62"/>
        <end position="207"/>
    </location>
</feature>
<gene>
    <name evidence="2" type="ORF">ABVV53_09015</name>
</gene>
<dbReference type="RefSeq" id="WP_353984042.1">
    <property type="nucleotide sequence ID" value="NZ_JBEWLY010000013.1"/>
</dbReference>
<accession>A0ABV2D1N4</accession>
<sequence>MSQNMKLVSIIGGARMLSSVRGGTFAGVISLALAGCVNLGGKAPEQLISLSANTREQVGPVTTANMADAIVVLDPEADRSLDMLRVPVRIDPATIAYLKDIAWVERPARQFRALLAETLRARTDRIVVEDGDYDVVGRTTVSGRLLSMGYDAPSQSVIVRVDMRREEQGGAITSRRFESIVPGVQPQAEPVAAALGRAANDVADEVASWVVQ</sequence>
<keyword evidence="2" id="KW-0449">Lipoprotein</keyword>
<dbReference type="Gene3D" id="3.40.50.10610">
    <property type="entry name" value="ABC-type transport auxiliary lipoprotein component"/>
    <property type="match status" value="1"/>
</dbReference>
<evidence type="ECO:0000259" key="1">
    <source>
        <dbReference type="Pfam" id="PF03886"/>
    </source>
</evidence>
<evidence type="ECO:0000313" key="3">
    <source>
        <dbReference type="Proteomes" id="UP001548713"/>
    </source>
</evidence>
<protein>
    <submittedName>
        <fullName evidence="2">ABC-type transport auxiliary lipoprotein family protein</fullName>
    </submittedName>
</protein>
<reference evidence="2 3" key="1">
    <citation type="submission" date="2024-07" db="EMBL/GenBank/DDBJ databases">
        <title>Novosphingobium kalidii RD2P27.</title>
        <authorList>
            <person name="Sun J.-Q."/>
        </authorList>
    </citation>
    <scope>NUCLEOTIDE SEQUENCE [LARGE SCALE GENOMIC DNA]</scope>
    <source>
        <strain evidence="2 3">RD2P27</strain>
    </source>
</reference>
<keyword evidence="3" id="KW-1185">Reference proteome</keyword>
<dbReference type="Proteomes" id="UP001548713">
    <property type="component" value="Unassembled WGS sequence"/>
</dbReference>
<name>A0ABV2D1N4_9SPHN</name>
<comment type="caution">
    <text evidence="2">The sequence shown here is derived from an EMBL/GenBank/DDBJ whole genome shotgun (WGS) entry which is preliminary data.</text>
</comment>
<dbReference type="SUPFAM" id="SSF159594">
    <property type="entry name" value="XCC0632-like"/>
    <property type="match status" value="1"/>
</dbReference>
<evidence type="ECO:0000313" key="2">
    <source>
        <dbReference type="EMBL" id="MET1755595.1"/>
    </source>
</evidence>
<dbReference type="InterPro" id="IPR005586">
    <property type="entry name" value="ABC_trans_aux"/>
</dbReference>
<organism evidence="2 3">
    <name type="scientific">Novosphingobium kalidii</name>
    <dbReference type="NCBI Taxonomy" id="3230299"/>
    <lineage>
        <taxon>Bacteria</taxon>
        <taxon>Pseudomonadati</taxon>
        <taxon>Pseudomonadota</taxon>
        <taxon>Alphaproteobacteria</taxon>
        <taxon>Sphingomonadales</taxon>
        <taxon>Sphingomonadaceae</taxon>
        <taxon>Novosphingobium</taxon>
    </lineage>
</organism>
<dbReference type="Pfam" id="PF03886">
    <property type="entry name" value="ABC_trans_aux"/>
    <property type="match status" value="1"/>
</dbReference>